<dbReference type="GeneID" id="41338326"/>
<reference evidence="9 10" key="1">
    <citation type="submission" date="2019-07" db="EMBL/GenBank/DDBJ databases">
        <title>Genome sequence of Acholeplasma laidlawii strain with increased resistance to erythromycin.</title>
        <authorList>
            <person name="Medvedeva E.S."/>
            <person name="Baranova N.B."/>
            <person name="Siniagina M.N."/>
            <person name="Mouzykantov A."/>
            <person name="Chernova O.A."/>
            <person name="Chernov V.M."/>
        </authorList>
    </citation>
    <scope>NUCLEOTIDE SEQUENCE [LARGE SCALE GENOMIC DNA]</scope>
    <source>
        <strain evidence="9 10">PG8REry</strain>
    </source>
</reference>
<dbReference type="OMA" id="ADAFCHN"/>
<dbReference type="GO" id="GO:0160147">
    <property type="term" value="F:tRNA pseudouridine(38-40) synthase activity"/>
    <property type="evidence" value="ECO:0007669"/>
    <property type="project" value="UniProtKB-EC"/>
</dbReference>
<comment type="caution">
    <text evidence="4">Lacks conserved residue(s) required for the propagation of feature annotation.</text>
</comment>
<feature type="active site" description="Nucleophile" evidence="4 5">
    <location>
        <position position="51"/>
    </location>
</feature>
<accession>A0A553IJQ9</accession>
<feature type="binding site" evidence="4 6">
    <location>
        <position position="109"/>
    </location>
    <ligand>
        <name>substrate</name>
    </ligand>
</feature>
<organism evidence="9 10">
    <name type="scientific">Acholeplasma laidlawii</name>
    <dbReference type="NCBI Taxonomy" id="2148"/>
    <lineage>
        <taxon>Bacteria</taxon>
        <taxon>Bacillati</taxon>
        <taxon>Mycoplasmatota</taxon>
        <taxon>Mollicutes</taxon>
        <taxon>Acholeplasmatales</taxon>
        <taxon>Acholeplasmataceae</taxon>
        <taxon>Acholeplasma</taxon>
    </lineage>
</organism>
<name>A0A553IJQ9_ACHLA</name>
<evidence type="ECO:0000259" key="8">
    <source>
        <dbReference type="Pfam" id="PF01416"/>
    </source>
</evidence>
<dbReference type="Gene3D" id="3.30.70.580">
    <property type="entry name" value="Pseudouridine synthase I, catalytic domain, N-terminal subdomain"/>
    <property type="match status" value="1"/>
</dbReference>
<gene>
    <name evidence="4 9" type="primary">truA</name>
    <name evidence="9" type="ORF">FNV44_05020</name>
</gene>
<protein>
    <recommendedName>
        <fullName evidence="4">tRNA pseudouridine synthase A</fullName>
        <ecNumber evidence="4">5.4.99.12</ecNumber>
    </recommendedName>
    <alternativeName>
        <fullName evidence="4">tRNA pseudouridine(38-40) synthase</fullName>
    </alternativeName>
    <alternativeName>
        <fullName evidence="4">tRNA pseudouridylate synthase I</fullName>
    </alternativeName>
    <alternativeName>
        <fullName evidence="4">tRNA-uridine isomerase I</fullName>
    </alternativeName>
</protein>
<sequence length="240" mass="27935">MRYKAIFSYDGTNYSGYQKQINQLGIQTVIEKAFRLMTQIDIETFAASRTDKGVHALHQVLHFDSDIELTSDQWVDALNKRLPTDIRLMKVTPVKDNFHARHSAKSKRYIYKIAKQPSTVFRGNHELYVKHFDIDLVKDHLHTIVGTHDFSGFSPNKEHKPPIKTIYSFDYKETKTHYIFSIHGNSFLRYMVRIIMGNVIAVATNKKPQNQLEILLETKNRELSAKTADAKGLYLKHIYY</sequence>
<dbReference type="EMBL" id="VKID01000001">
    <property type="protein sequence ID" value="TRY00418.1"/>
    <property type="molecule type" value="Genomic_DNA"/>
</dbReference>
<dbReference type="InterPro" id="IPR020095">
    <property type="entry name" value="PsdUridine_synth_TruA_C"/>
</dbReference>
<evidence type="ECO:0000256" key="7">
    <source>
        <dbReference type="RuleBase" id="RU003792"/>
    </source>
</evidence>
<dbReference type="InterPro" id="IPR020094">
    <property type="entry name" value="TruA/RsuA/RluB/E/F_N"/>
</dbReference>
<feature type="domain" description="Pseudouridine synthase I TruA alpha/beta" evidence="8">
    <location>
        <begin position="144"/>
        <end position="240"/>
    </location>
</feature>
<dbReference type="NCBIfam" id="TIGR00071">
    <property type="entry name" value="hisT_truA"/>
    <property type="match status" value="1"/>
</dbReference>
<evidence type="ECO:0000256" key="2">
    <source>
        <dbReference type="ARBA" id="ARBA00022694"/>
    </source>
</evidence>
<dbReference type="HAMAP" id="MF_00171">
    <property type="entry name" value="TruA"/>
    <property type="match status" value="1"/>
</dbReference>
<dbReference type="RefSeq" id="WP_012242083.1">
    <property type="nucleotide sequence ID" value="NZ_JACAOE010000001.1"/>
</dbReference>
<dbReference type="InterPro" id="IPR020103">
    <property type="entry name" value="PsdUridine_synth_cat_dom_sf"/>
</dbReference>
<dbReference type="InterPro" id="IPR020097">
    <property type="entry name" value="PsdUridine_synth_TruA_a/b_dom"/>
</dbReference>
<dbReference type="PANTHER" id="PTHR11142">
    <property type="entry name" value="PSEUDOURIDYLATE SYNTHASE"/>
    <property type="match status" value="1"/>
</dbReference>
<proteinExistence type="inferred from homology"/>
<keyword evidence="3 4" id="KW-0413">Isomerase</keyword>
<comment type="similarity">
    <text evidence="1 4 7">Belongs to the tRNA pseudouridine synthase TruA family.</text>
</comment>
<comment type="caution">
    <text evidence="9">The sequence shown here is derived from an EMBL/GenBank/DDBJ whole genome shotgun (WGS) entry which is preliminary data.</text>
</comment>
<dbReference type="GO" id="GO:0031119">
    <property type="term" value="P:tRNA pseudouridine synthesis"/>
    <property type="evidence" value="ECO:0007669"/>
    <property type="project" value="UniProtKB-UniRule"/>
</dbReference>
<dbReference type="EC" id="5.4.99.12" evidence="4"/>
<evidence type="ECO:0000256" key="5">
    <source>
        <dbReference type="PIRSR" id="PIRSR001430-1"/>
    </source>
</evidence>
<evidence type="ECO:0000313" key="10">
    <source>
        <dbReference type="Proteomes" id="UP000315938"/>
    </source>
</evidence>
<comment type="subunit">
    <text evidence="4">Homodimer.</text>
</comment>
<evidence type="ECO:0000256" key="3">
    <source>
        <dbReference type="ARBA" id="ARBA00023235"/>
    </source>
</evidence>
<dbReference type="Pfam" id="PF01416">
    <property type="entry name" value="PseudoU_synth_1"/>
    <property type="match status" value="2"/>
</dbReference>
<evidence type="ECO:0000256" key="4">
    <source>
        <dbReference type="HAMAP-Rule" id="MF_00171"/>
    </source>
</evidence>
<dbReference type="Gene3D" id="3.30.70.660">
    <property type="entry name" value="Pseudouridine synthase I, catalytic domain, C-terminal subdomain"/>
    <property type="match status" value="1"/>
</dbReference>
<evidence type="ECO:0000256" key="1">
    <source>
        <dbReference type="ARBA" id="ARBA00009375"/>
    </source>
</evidence>
<dbReference type="AlphaFoldDB" id="A0A553IJQ9"/>
<comment type="catalytic activity">
    <reaction evidence="4 7">
        <text>uridine(38/39/40) in tRNA = pseudouridine(38/39/40) in tRNA</text>
        <dbReference type="Rhea" id="RHEA:22376"/>
        <dbReference type="Rhea" id="RHEA-COMP:10085"/>
        <dbReference type="Rhea" id="RHEA-COMP:10087"/>
        <dbReference type="ChEBI" id="CHEBI:65314"/>
        <dbReference type="ChEBI" id="CHEBI:65315"/>
        <dbReference type="EC" id="5.4.99.12"/>
    </reaction>
</comment>
<evidence type="ECO:0000313" key="9">
    <source>
        <dbReference type="EMBL" id="TRY00418.1"/>
    </source>
</evidence>
<keyword evidence="2 4" id="KW-0819">tRNA processing</keyword>
<dbReference type="InterPro" id="IPR001406">
    <property type="entry name" value="PsdUridine_synth_TruA"/>
</dbReference>
<feature type="domain" description="Pseudouridine synthase I TruA alpha/beta" evidence="8">
    <location>
        <begin position="5"/>
        <end position="101"/>
    </location>
</feature>
<dbReference type="SUPFAM" id="SSF55120">
    <property type="entry name" value="Pseudouridine synthase"/>
    <property type="match status" value="1"/>
</dbReference>
<dbReference type="FunFam" id="3.30.70.580:FF:000001">
    <property type="entry name" value="tRNA pseudouridine synthase A"/>
    <property type="match status" value="1"/>
</dbReference>
<evidence type="ECO:0000256" key="6">
    <source>
        <dbReference type="PIRSR" id="PIRSR001430-2"/>
    </source>
</evidence>
<comment type="function">
    <text evidence="4">Formation of pseudouridine at positions 38, 39 and 40 in the anticodon stem and loop of transfer RNAs.</text>
</comment>
<dbReference type="Proteomes" id="UP000315938">
    <property type="component" value="Unassembled WGS sequence"/>
</dbReference>
<dbReference type="PANTHER" id="PTHR11142:SF0">
    <property type="entry name" value="TRNA PSEUDOURIDINE SYNTHASE-LIKE 1"/>
    <property type="match status" value="1"/>
</dbReference>
<dbReference type="GO" id="GO:0003723">
    <property type="term" value="F:RNA binding"/>
    <property type="evidence" value="ECO:0007669"/>
    <property type="project" value="InterPro"/>
</dbReference>
<dbReference type="PIRSF" id="PIRSF001430">
    <property type="entry name" value="tRNA_psdUrid_synth"/>
    <property type="match status" value="1"/>
</dbReference>
<dbReference type="CDD" id="cd02570">
    <property type="entry name" value="PseudoU_synth_EcTruA"/>
    <property type="match status" value="1"/>
</dbReference>